<reference evidence="1 2" key="1">
    <citation type="journal article" date="2019" name="Nat. Plants">
        <title>Genome sequencing of Musa balbisiana reveals subgenome evolution and function divergence in polyploid bananas.</title>
        <authorList>
            <person name="Yao X."/>
        </authorList>
    </citation>
    <scope>NUCLEOTIDE SEQUENCE [LARGE SCALE GENOMIC DNA]</scope>
    <source>
        <strain evidence="2">cv. DH-PKW</strain>
        <tissue evidence="1">Leaves</tissue>
    </source>
</reference>
<proteinExistence type="predicted"/>
<name>A0A4S8JST9_MUSBA</name>
<comment type="caution">
    <text evidence="1">The sequence shown here is derived from an EMBL/GenBank/DDBJ whole genome shotgun (WGS) entry which is preliminary data.</text>
</comment>
<protein>
    <submittedName>
        <fullName evidence="1">Uncharacterized protein</fullName>
    </submittedName>
</protein>
<evidence type="ECO:0000313" key="2">
    <source>
        <dbReference type="Proteomes" id="UP000317650"/>
    </source>
</evidence>
<gene>
    <name evidence="1" type="ORF">C4D60_Mb05t01140</name>
</gene>
<dbReference type="EMBL" id="PYDT01000003">
    <property type="protein sequence ID" value="THU65198.1"/>
    <property type="molecule type" value="Genomic_DNA"/>
</dbReference>
<dbReference type="AlphaFoldDB" id="A0A4S8JST9"/>
<dbReference type="Proteomes" id="UP000317650">
    <property type="component" value="Chromosome 5"/>
</dbReference>
<organism evidence="1 2">
    <name type="scientific">Musa balbisiana</name>
    <name type="common">Banana</name>
    <dbReference type="NCBI Taxonomy" id="52838"/>
    <lineage>
        <taxon>Eukaryota</taxon>
        <taxon>Viridiplantae</taxon>
        <taxon>Streptophyta</taxon>
        <taxon>Embryophyta</taxon>
        <taxon>Tracheophyta</taxon>
        <taxon>Spermatophyta</taxon>
        <taxon>Magnoliopsida</taxon>
        <taxon>Liliopsida</taxon>
        <taxon>Zingiberales</taxon>
        <taxon>Musaceae</taxon>
        <taxon>Musa</taxon>
    </lineage>
</organism>
<evidence type="ECO:0000313" key="1">
    <source>
        <dbReference type="EMBL" id="THU65198.1"/>
    </source>
</evidence>
<keyword evidence="2" id="KW-1185">Reference proteome</keyword>
<accession>A0A4S8JST9</accession>
<sequence length="83" mass="9183">MLQLQAQDLVGCPQSCATNKFNKAISNRTPCFLRRTIAMPVSRFCPMDCTKLFDIPTASSSSLPLSSHCKFVSTGWTAIEERP</sequence>